<feature type="region of interest" description="Disordered" evidence="1">
    <location>
        <begin position="187"/>
        <end position="226"/>
    </location>
</feature>
<gene>
    <name evidence="2" type="ORF">B0H16DRAFT_1473346</name>
</gene>
<feature type="region of interest" description="Disordered" evidence="1">
    <location>
        <begin position="1"/>
        <end position="39"/>
    </location>
</feature>
<comment type="caution">
    <text evidence="2">The sequence shown here is derived from an EMBL/GenBank/DDBJ whole genome shotgun (WGS) entry which is preliminary data.</text>
</comment>
<dbReference type="Proteomes" id="UP001215598">
    <property type="component" value="Unassembled WGS sequence"/>
</dbReference>
<name>A0AAD7HL67_9AGAR</name>
<proteinExistence type="predicted"/>
<dbReference type="AlphaFoldDB" id="A0AAD7HL67"/>
<organism evidence="2 3">
    <name type="scientific">Mycena metata</name>
    <dbReference type="NCBI Taxonomy" id="1033252"/>
    <lineage>
        <taxon>Eukaryota</taxon>
        <taxon>Fungi</taxon>
        <taxon>Dikarya</taxon>
        <taxon>Basidiomycota</taxon>
        <taxon>Agaricomycotina</taxon>
        <taxon>Agaricomycetes</taxon>
        <taxon>Agaricomycetidae</taxon>
        <taxon>Agaricales</taxon>
        <taxon>Marasmiineae</taxon>
        <taxon>Mycenaceae</taxon>
        <taxon>Mycena</taxon>
    </lineage>
</organism>
<keyword evidence="3" id="KW-1185">Reference proteome</keyword>
<reference evidence="2" key="1">
    <citation type="submission" date="2023-03" db="EMBL/GenBank/DDBJ databases">
        <title>Massive genome expansion in bonnet fungi (Mycena s.s.) driven by repeated elements and novel gene families across ecological guilds.</title>
        <authorList>
            <consortium name="Lawrence Berkeley National Laboratory"/>
            <person name="Harder C.B."/>
            <person name="Miyauchi S."/>
            <person name="Viragh M."/>
            <person name="Kuo A."/>
            <person name="Thoen E."/>
            <person name="Andreopoulos B."/>
            <person name="Lu D."/>
            <person name="Skrede I."/>
            <person name="Drula E."/>
            <person name="Henrissat B."/>
            <person name="Morin E."/>
            <person name="Kohler A."/>
            <person name="Barry K."/>
            <person name="LaButti K."/>
            <person name="Morin E."/>
            <person name="Salamov A."/>
            <person name="Lipzen A."/>
            <person name="Mereny Z."/>
            <person name="Hegedus B."/>
            <person name="Baldrian P."/>
            <person name="Stursova M."/>
            <person name="Weitz H."/>
            <person name="Taylor A."/>
            <person name="Grigoriev I.V."/>
            <person name="Nagy L.G."/>
            <person name="Martin F."/>
            <person name="Kauserud H."/>
        </authorList>
    </citation>
    <scope>NUCLEOTIDE SEQUENCE</scope>
    <source>
        <strain evidence="2">CBHHK182m</strain>
    </source>
</reference>
<protein>
    <submittedName>
        <fullName evidence="2">Uncharacterized protein</fullName>
    </submittedName>
</protein>
<sequence>MVETSSESKTQRGELIPPPPPRQSAMDGRLFAAPSRKGSKTRRAYTRTWCHVLSKAWRTRTLQDLVSILTSSTTITRFLLSKGVYEDVVPCPFKGMEEPMGVGEGWRIYLASYLSASPIHGPMNLRLFLRDAFTVLAQAAFRSLNPRAHLIKPRPHTTCAQAKHAKRVKLNNMPKMKTMEEKSILYDQTNVMPSPLRRKNKTASKVRPPPSPSPKTTGKRHRHQTAAPVSYNTERRYCVGTHQTRRATFEQQQRLIEPALENRGVNYLPNRRSVAATDDGGEAVPQHGRFQCTLHPPSSQTSFHAPRPSPSRYHGAQMFNAGGCKVGVRDRTVFPATSTFAPVLEDGSPQGYEEGEMDIEAAGHTGRGRCRTIKTEEGENTHRRRLVRLARTRVSYCSNRMGKTSYLSLRQALFTTQGPICVDYDMLQYTISAIVHGRVWK</sequence>
<evidence type="ECO:0000313" key="3">
    <source>
        <dbReference type="Proteomes" id="UP001215598"/>
    </source>
</evidence>
<evidence type="ECO:0000256" key="1">
    <source>
        <dbReference type="SAM" id="MobiDB-lite"/>
    </source>
</evidence>
<dbReference type="EMBL" id="JARKIB010000219">
    <property type="protein sequence ID" value="KAJ7722538.1"/>
    <property type="molecule type" value="Genomic_DNA"/>
</dbReference>
<accession>A0AAD7HL67</accession>
<evidence type="ECO:0000313" key="2">
    <source>
        <dbReference type="EMBL" id="KAJ7722538.1"/>
    </source>
</evidence>